<evidence type="ECO:0000259" key="5">
    <source>
        <dbReference type="Pfam" id="PF01370"/>
    </source>
</evidence>
<dbReference type="InterPro" id="IPR036291">
    <property type="entry name" value="NAD(P)-bd_dom_sf"/>
</dbReference>
<comment type="cofactor">
    <cofactor evidence="1">
        <name>NAD(+)</name>
        <dbReference type="ChEBI" id="CHEBI:57540"/>
    </cofactor>
</comment>
<evidence type="ECO:0000313" key="6">
    <source>
        <dbReference type="EMBL" id="BAW24891.1"/>
    </source>
</evidence>
<dbReference type="RefSeq" id="WP_060519398.1">
    <property type="nucleotide sequence ID" value="NZ_AP015029.1"/>
</dbReference>
<proteinExistence type="predicted"/>
<gene>
    <name evidence="7" type="ORF">ID616_21935</name>
    <name evidence="6" type="ORF">KF715C_ch43180</name>
</gene>
<evidence type="ECO:0000313" key="8">
    <source>
        <dbReference type="Proteomes" id="UP000218731"/>
    </source>
</evidence>
<name>A0A1L7NHD1_PSEPU</name>
<evidence type="ECO:0000256" key="1">
    <source>
        <dbReference type="ARBA" id="ARBA00001911"/>
    </source>
</evidence>
<dbReference type="Gene3D" id="3.40.50.720">
    <property type="entry name" value="NAD(P)-binding Rossmann-like Domain"/>
    <property type="match status" value="1"/>
</dbReference>
<evidence type="ECO:0000256" key="4">
    <source>
        <dbReference type="ARBA" id="ARBA00023239"/>
    </source>
</evidence>
<keyword evidence="2" id="KW-0210">Decarboxylase</keyword>
<dbReference type="AlphaFoldDB" id="A0A1L7NHD1"/>
<evidence type="ECO:0000256" key="3">
    <source>
        <dbReference type="ARBA" id="ARBA00023027"/>
    </source>
</evidence>
<dbReference type="Proteomes" id="UP000218731">
    <property type="component" value="Chromosome 1"/>
</dbReference>
<dbReference type="EMBL" id="CP061723">
    <property type="protein sequence ID" value="QOC96712.1"/>
    <property type="molecule type" value="Genomic_DNA"/>
</dbReference>
<dbReference type="PANTHER" id="PTHR43078">
    <property type="entry name" value="UDP-GLUCURONIC ACID DECARBOXYLASE-RELATED"/>
    <property type="match status" value="1"/>
</dbReference>
<dbReference type="Proteomes" id="UP000516786">
    <property type="component" value="Chromosome"/>
</dbReference>
<dbReference type="InterPro" id="IPR001509">
    <property type="entry name" value="Epimerase_deHydtase"/>
</dbReference>
<dbReference type="GO" id="GO:0042732">
    <property type="term" value="P:D-xylose metabolic process"/>
    <property type="evidence" value="ECO:0007669"/>
    <property type="project" value="InterPro"/>
</dbReference>
<feature type="domain" description="NAD-dependent epimerase/dehydratase" evidence="5">
    <location>
        <begin position="30"/>
        <end position="275"/>
    </location>
</feature>
<protein>
    <submittedName>
        <fullName evidence="6">NAD-dependent epimerase/dehydratase family protein</fullName>
    </submittedName>
</protein>
<keyword evidence="4" id="KW-0456">Lyase</keyword>
<sequence>MKTPDSILAGDLSGMLAAPLPWEALYGRHILVTGASGFIGGHVVEALAWLNRLQPQANLQVYALARDLEKLRQRMPWLDMPGEVTPLIQDVTQPCGLAAPLDFIIHAASPASPKDYLQRPVDTIRANTDGTRALLELARDKQARVLFLSSGAVYGDNPWQTDAIAEGDFGREDPLAPRACYGESKRLAETLCRAYHTQYGVDARIARISHCYGPGMRLDDGRAISDLLADVLHNRDIQLDSDGSASRPFCYVSDTVLGLFHILFRGQAGHAYNVGETQETSILELAEKLIASAGKAGQLKVRPKARSGPAPAVRSAGHFNIDKIRALGWVPLTSLDVGLTRLLQANT</sequence>
<dbReference type="InterPro" id="IPR044516">
    <property type="entry name" value="UXS-like"/>
</dbReference>
<dbReference type="GO" id="GO:0070403">
    <property type="term" value="F:NAD+ binding"/>
    <property type="evidence" value="ECO:0007669"/>
    <property type="project" value="InterPro"/>
</dbReference>
<dbReference type="Pfam" id="PF01370">
    <property type="entry name" value="Epimerase"/>
    <property type="match status" value="1"/>
</dbReference>
<reference evidence="7 9" key="2">
    <citation type="submission" date="2020-09" db="EMBL/GenBank/DDBJ databases">
        <title>Co-existence of a novel multidrug-resistance efflux pump with carbapenem resistance gene blaVIM-2 in one megaplasmid in Pseudomonas putida.</title>
        <authorList>
            <person name="Peng K."/>
            <person name="Li R."/>
        </authorList>
    </citation>
    <scope>NUCLEOTIDE SEQUENCE [LARGE SCALE GENOMIC DNA]</scope>
    <source>
        <strain evidence="7 9">ZXPA-20</strain>
    </source>
</reference>
<reference evidence="6 8" key="1">
    <citation type="submission" date="2015-11" db="EMBL/GenBank/DDBJ databases">
        <title>Complete genome sequencing of a biphenyl-degrading bacterium, Pseudomonas putida KF715 (=NBRC110667).</title>
        <authorList>
            <person name="Suenaga H."/>
            <person name="Fujihara N."/>
            <person name="Watanabe T."/>
            <person name="Hirose J."/>
            <person name="Kimura N."/>
            <person name="Yamazoe A."/>
            <person name="Hosoyama A."/>
            <person name="Shimodaira J."/>
            <person name="Furukawa K."/>
        </authorList>
    </citation>
    <scope>NUCLEOTIDE SEQUENCE [LARGE SCALE GENOMIC DNA]</scope>
    <source>
        <strain evidence="6 8">KF715</strain>
    </source>
</reference>
<keyword evidence="3" id="KW-0520">NAD</keyword>
<dbReference type="SUPFAM" id="SSF51735">
    <property type="entry name" value="NAD(P)-binding Rossmann-fold domains"/>
    <property type="match status" value="1"/>
</dbReference>
<organism evidence="6 8">
    <name type="scientific">Pseudomonas putida</name>
    <name type="common">Arthrobacter siderocapsulatus</name>
    <dbReference type="NCBI Taxonomy" id="303"/>
    <lineage>
        <taxon>Bacteria</taxon>
        <taxon>Pseudomonadati</taxon>
        <taxon>Pseudomonadota</taxon>
        <taxon>Gammaproteobacteria</taxon>
        <taxon>Pseudomonadales</taxon>
        <taxon>Pseudomonadaceae</taxon>
        <taxon>Pseudomonas</taxon>
    </lineage>
</organism>
<dbReference type="EMBL" id="AP015029">
    <property type="protein sequence ID" value="BAW24891.1"/>
    <property type="molecule type" value="Genomic_DNA"/>
</dbReference>
<dbReference type="PANTHER" id="PTHR43078:SF6">
    <property type="entry name" value="UDP-GLUCURONIC ACID DECARBOXYLASE 1"/>
    <property type="match status" value="1"/>
</dbReference>
<evidence type="ECO:0000313" key="7">
    <source>
        <dbReference type="EMBL" id="QOC96712.1"/>
    </source>
</evidence>
<accession>A0A1L7NHD1</accession>
<evidence type="ECO:0000313" key="9">
    <source>
        <dbReference type="Proteomes" id="UP000516786"/>
    </source>
</evidence>
<dbReference type="GO" id="GO:0005737">
    <property type="term" value="C:cytoplasm"/>
    <property type="evidence" value="ECO:0007669"/>
    <property type="project" value="TreeGrafter"/>
</dbReference>
<dbReference type="GO" id="GO:0048040">
    <property type="term" value="F:UDP-glucuronate decarboxylase activity"/>
    <property type="evidence" value="ECO:0007669"/>
    <property type="project" value="TreeGrafter"/>
</dbReference>
<evidence type="ECO:0000256" key="2">
    <source>
        <dbReference type="ARBA" id="ARBA00022793"/>
    </source>
</evidence>